<sequence length="448" mass="51919">MSNLVEIFHKLECVPWEYIEIKNNEDSNDTNSKVTLTSVKQENDKNLSSIKNENNKKQEEDKKPMIIDALKELNKKKVNKRDSFQEKIKSIKTISSFSNSLNANNISNSIHNSNSNLNLTILPLTSLSQTIPTSLNNNINGISQQSTIPSYSRIKDNSITDNNNISNKNAVNFETQNNIIELLYNNMKSKEVNTTYRIIKKDPHNKNIDNHNLCVELSVPYMYVTFNWNFECTLLSIDTTFPIIKKENQDTVAKLDGSKIFYEHLTLPLTLMVSELHRRIERYEEVIAKKDKNIKILYDQLVLLEETPPKRFKFEEFDKKIFDKELRYSTDISQSEQKVFLQDDLVDLYKHVTNTILSKTFPHLINDEYKSEMNNERLSLIPTLVTESNEINNKDVINKNNAKISTINNDNLSSSLSYNSISDSMLQDDDNNQSILEELEKEKNKEVI</sequence>
<reference evidence="3 4" key="1">
    <citation type="submission" date="2016-08" db="EMBL/GenBank/DDBJ databases">
        <title>A Parts List for Fungal Cellulosomes Revealed by Comparative Genomics.</title>
        <authorList>
            <consortium name="DOE Joint Genome Institute"/>
            <person name="Haitjema C.H."/>
            <person name="Gilmore S.P."/>
            <person name="Henske J.K."/>
            <person name="Solomon K.V."/>
            <person name="De Groot R."/>
            <person name="Kuo A."/>
            <person name="Mondo S.J."/>
            <person name="Salamov A.A."/>
            <person name="Labutti K."/>
            <person name="Zhao Z."/>
            <person name="Chiniquy J."/>
            <person name="Barry K."/>
            <person name="Brewer H.M."/>
            <person name="Purvine S.O."/>
            <person name="Wright A.T."/>
            <person name="Boxma B."/>
            <person name="Van Alen T."/>
            <person name="Hackstein J.H."/>
            <person name="Baker S.E."/>
            <person name="Grigoriev I.V."/>
            <person name="O'Malley M.A."/>
        </authorList>
    </citation>
    <scope>NUCLEOTIDE SEQUENCE [LARGE SCALE GENOMIC DNA]</scope>
    <source>
        <strain evidence="3 4">G1</strain>
    </source>
</reference>
<proteinExistence type="predicted"/>
<gene>
    <name evidence="3" type="ORF">LY90DRAFT_670659</name>
</gene>
<feature type="non-terminal residue" evidence="3">
    <location>
        <position position="448"/>
    </location>
</feature>
<name>A0A1Y2CW29_9FUNG</name>
<dbReference type="EMBL" id="MCOG01000096">
    <property type="protein sequence ID" value="ORY51187.1"/>
    <property type="molecule type" value="Genomic_DNA"/>
</dbReference>
<keyword evidence="1" id="KW-0175">Coiled coil</keyword>
<dbReference type="STRING" id="1754190.A0A1Y2CW29"/>
<evidence type="ECO:0000256" key="2">
    <source>
        <dbReference type="SAM" id="MobiDB-lite"/>
    </source>
</evidence>
<feature type="compositionally biased region" description="Basic and acidic residues" evidence="2">
    <location>
        <begin position="53"/>
        <end position="62"/>
    </location>
</feature>
<comment type="caution">
    <text evidence="3">The sequence shown here is derived from an EMBL/GenBank/DDBJ whole genome shotgun (WGS) entry which is preliminary data.</text>
</comment>
<feature type="region of interest" description="Disordered" evidence="2">
    <location>
        <begin position="26"/>
        <end position="62"/>
    </location>
</feature>
<keyword evidence="4" id="KW-1185">Reference proteome</keyword>
<dbReference type="Proteomes" id="UP000193920">
    <property type="component" value="Unassembled WGS sequence"/>
</dbReference>
<protein>
    <submittedName>
        <fullName evidence="3">Uncharacterized protein</fullName>
    </submittedName>
</protein>
<feature type="compositionally biased region" description="Polar residues" evidence="2">
    <location>
        <begin position="29"/>
        <end position="50"/>
    </location>
</feature>
<evidence type="ECO:0000313" key="4">
    <source>
        <dbReference type="Proteomes" id="UP000193920"/>
    </source>
</evidence>
<dbReference type="OrthoDB" id="2155935at2759"/>
<organism evidence="3 4">
    <name type="scientific">Neocallimastix californiae</name>
    <dbReference type="NCBI Taxonomy" id="1754190"/>
    <lineage>
        <taxon>Eukaryota</taxon>
        <taxon>Fungi</taxon>
        <taxon>Fungi incertae sedis</taxon>
        <taxon>Chytridiomycota</taxon>
        <taxon>Chytridiomycota incertae sedis</taxon>
        <taxon>Neocallimastigomycetes</taxon>
        <taxon>Neocallimastigales</taxon>
        <taxon>Neocallimastigaceae</taxon>
        <taxon>Neocallimastix</taxon>
    </lineage>
</organism>
<evidence type="ECO:0000313" key="3">
    <source>
        <dbReference type="EMBL" id="ORY51187.1"/>
    </source>
</evidence>
<accession>A0A1Y2CW29</accession>
<dbReference type="AlphaFoldDB" id="A0A1Y2CW29"/>
<evidence type="ECO:0000256" key="1">
    <source>
        <dbReference type="SAM" id="Coils"/>
    </source>
</evidence>
<feature type="coiled-coil region" evidence="1">
    <location>
        <begin position="273"/>
        <end position="300"/>
    </location>
</feature>